<keyword evidence="3" id="KW-1185">Reference proteome</keyword>
<evidence type="ECO:0000256" key="1">
    <source>
        <dbReference type="SAM" id="Phobius"/>
    </source>
</evidence>
<reference evidence="2 3" key="1">
    <citation type="journal article" date="2018" name="PLoS ONE">
        <title>The draft genome of Kipferlia bialata reveals reductive genome evolution in fornicate parasites.</title>
        <authorList>
            <person name="Tanifuji G."/>
            <person name="Takabayashi S."/>
            <person name="Kume K."/>
            <person name="Takagi M."/>
            <person name="Nakayama T."/>
            <person name="Kamikawa R."/>
            <person name="Inagaki Y."/>
            <person name="Hashimoto T."/>
        </authorList>
    </citation>
    <scope>NUCLEOTIDE SEQUENCE [LARGE SCALE GENOMIC DNA]</scope>
    <source>
        <strain evidence="2">NY0173</strain>
    </source>
</reference>
<keyword evidence="1" id="KW-1133">Transmembrane helix</keyword>
<feature type="non-terminal residue" evidence="2">
    <location>
        <position position="1"/>
    </location>
</feature>
<organism evidence="2 3">
    <name type="scientific">Kipferlia bialata</name>
    <dbReference type="NCBI Taxonomy" id="797122"/>
    <lineage>
        <taxon>Eukaryota</taxon>
        <taxon>Metamonada</taxon>
        <taxon>Carpediemonas-like organisms</taxon>
        <taxon>Kipferlia</taxon>
    </lineage>
</organism>
<evidence type="ECO:0000313" key="3">
    <source>
        <dbReference type="Proteomes" id="UP000265618"/>
    </source>
</evidence>
<evidence type="ECO:0000313" key="2">
    <source>
        <dbReference type="EMBL" id="GIQ90202.1"/>
    </source>
</evidence>
<accession>A0A9K3D8J8</accession>
<keyword evidence="1" id="KW-0812">Transmembrane</keyword>
<feature type="transmembrane region" description="Helical" evidence="1">
    <location>
        <begin position="53"/>
        <end position="71"/>
    </location>
</feature>
<proteinExistence type="predicted"/>
<name>A0A9K3D8J8_9EUKA</name>
<gene>
    <name evidence="2" type="ORF">KIPB_012913</name>
</gene>
<keyword evidence="1" id="KW-0472">Membrane</keyword>
<protein>
    <submittedName>
        <fullName evidence="2">Uncharacterized protein</fullName>
    </submittedName>
</protein>
<comment type="caution">
    <text evidence="2">The sequence shown here is derived from an EMBL/GenBank/DDBJ whole genome shotgun (WGS) entry which is preliminary data.</text>
</comment>
<dbReference type="AlphaFoldDB" id="A0A9K3D8J8"/>
<sequence>YCIGCTDPVSVSASSHVTVRQSDMGSEVSQLCNHTGPATYTVPAFSPSLLSQGIVWAVGLGLLATTVARAYQAVWRVRSWDARLRQRLGVGTHLKAE</sequence>
<dbReference type="EMBL" id="BDIP01005899">
    <property type="protein sequence ID" value="GIQ90202.1"/>
    <property type="molecule type" value="Genomic_DNA"/>
</dbReference>
<dbReference type="Proteomes" id="UP000265618">
    <property type="component" value="Unassembled WGS sequence"/>
</dbReference>